<keyword evidence="3 10" id="KW-0812">Transmembrane</keyword>
<feature type="compositionally biased region" description="Polar residues" evidence="9">
    <location>
        <begin position="564"/>
        <end position="573"/>
    </location>
</feature>
<dbReference type="InterPro" id="IPR039261">
    <property type="entry name" value="FNR_nucleotide-bd"/>
</dbReference>
<feature type="domain" description="FAD-binding 8" evidence="12">
    <location>
        <begin position="382"/>
        <end position="473"/>
    </location>
</feature>
<feature type="transmembrane region" description="Helical" evidence="10">
    <location>
        <begin position="817"/>
        <end position="835"/>
    </location>
</feature>
<keyword evidence="6" id="KW-0560">Oxidoreductase</keyword>
<evidence type="ECO:0000259" key="12">
    <source>
        <dbReference type="Pfam" id="PF08022"/>
    </source>
</evidence>
<evidence type="ECO:0000256" key="9">
    <source>
        <dbReference type="SAM" id="MobiDB-lite"/>
    </source>
</evidence>
<evidence type="ECO:0000313" key="15">
    <source>
        <dbReference type="Proteomes" id="UP000658997"/>
    </source>
</evidence>
<dbReference type="SFLD" id="SFLDS00052">
    <property type="entry name" value="Ferric_Reductase_Domain"/>
    <property type="match status" value="2"/>
</dbReference>
<feature type="domain" description="Ferric oxidoreductase" evidence="11">
    <location>
        <begin position="747"/>
        <end position="862"/>
    </location>
</feature>
<keyword evidence="4" id="KW-0249">Electron transport</keyword>
<evidence type="ECO:0000256" key="3">
    <source>
        <dbReference type="ARBA" id="ARBA00022692"/>
    </source>
</evidence>
<dbReference type="Pfam" id="PF08030">
    <property type="entry name" value="NAD_binding_6"/>
    <property type="match status" value="2"/>
</dbReference>
<feature type="transmembrane region" description="Helical" evidence="10">
    <location>
        <begin position="209"/>
        <end position="227"/>
    </location>
</feature>
<evidence type="ECO:0000259" key="13">
    <source>
        <dbReference type="Pfam" id="PF08030"/>
    </source>
</evidence>
<evidence type="ECO:0000256" key="1">
    <source>
        <dbReference type="ARBA" id="ARBA00004141"/>
    </source>
</evidence>
<feature type="transmembrane region" description="Helical" evidence="10">
    <location>
        <begin position="847"/>
        <end position="867"/>
    </location>
</feature>
<feature type="region of interest" description="Disordered" evidence="9">
    <location>
        <begin position="564"/>
        <end position="608"/>
    </location>
</feature>
<feature type="domain" description="Ferric reductase NAD binding" evidence="13">
    <location>
        <begin position="1088"/>
        <end position="1176"/>
    </location>
</feature>
<evidence type="ECO:0000256" key="6">
    <source>
        <dbReference type="ARBA" id="ARBA00023002"/>
    </source>
</evidence>
<evidence type="ECO:0000256" key="8">
    <source>
        <dbReference type="ARBA" id="ARBA00023136"/>
    </source>
</evidence>
<reference evidence="14" key="1">
    <citation type="submission" date="2018-08" db="EMBL/GenBank/DDBJ databases">
        <authorList>
            <person name="Guldener U."/>
        </authorList>
    </citation>
    <scope>NUCLEOTIDE SEQUENCE</scope>
    <source>
        <strain evidence="14">UB2</strain>
    </source>
</reference>
<dbReference type="GO" id="GO:0015677">
    <property type="term" value="P:copper ion import"/>
    <property type="evidence" value="ECO:0007669"/>
    <property type="project" value="TreeGrafter"/>
</dbReference>
<dbReference type="PANTHER" id="PTHR32361:SF9">
    <property type="entry name" value="FERRIC REDUCTASE TRANSMEMBRANE COMPONENT 3-RELATED"/>
    <property type="match status" value="1"/>
</dbReference>
<evidence type="ECO:0000256" key="5">
    <source>
        <dbReference type="ARBA" id="ARBA00022989"/>
    </source>
</evidence>
<feature type="transmembrane region" description="Helical" evidence="10">
    <location>
        <begin position="120"/>
        <end position="141"/>
    </location>
</feature>
<organism evidence="14 15">
    <name type="scientific">Ustilago bromivora</name>
    <dbReference type="NCBI Taxonomy" id="307758"/>
    <lineage>
        <taxon>Eukaryota</taxon>
        <taxon>Fungi</taxon>
        <taxon>Dikarya</taxon>
        <taxon>Basidiomycota</taxon>
        <taxon>Ustilaginomycotina</taxon>
        <taxon>Ustilaginomycetes</taxon>
        <taxon>Ustilaginales</taxon>
        <taxon>Ustilaginaceae</taxon>
        <taxon>Ustilago</taxon>
    </lineage>
</organism>
<dbReference type="InterPro" id="IPR013121">
    <property type="entry name" value="Fe_red_NAD-bd_6"/>
</dbReference>
<dbReference type="Proteomes" id="UP000658997">
    <property type="component" value="Unassembled WGS sequence"/>
</dbReference>
<dbReference type="CDD" id="cd06186">
    <property type="entry name" value="NOX_Duox_like_FAD_NADP"/>
    <property type="match status" value="2"/>
</dbReference>
<keyword evidence="2" id="KW-0813">Transport</keyword>
<evidence type="ECO:0000256" key="7">
    <source>
        <dbReference type="ARBA" id="ARBA00023065"/>
    </source>
</evidence>
<evidence type="ECO:0000256" key="4">
    <source>
        <dbReference type="ARBA" id="ARBA00022982"/>
    </source>
</evidence>
<feature type="transmembrane region" description="Helical" evidence="10">
    <location>
        <begin position="698"/>
        <end position="721"/>
    </location>
</feature>
<dbReference type="SFLD" id="SFLDG01168">
    <property type="entry name" value="Ferric_reductase_subgroup_(FRE"/>
    <property type="match status" value="1"/>
</dbReference>
<keyword evidence="8 10" id="KW-0472">Membrane</keyword>
<protein>
    <submittedName>
        <fullName evidence="14">Related to FRE6 - Ferric reductase</fullName>
    </submittedName>
</protein>
<feature type="transmembrane region" description="Helical" evidence="10">
    <location>
        <begin position="43"/>
        <end position="70"/>
    </location>
</feature>
<comment type="subcellular location">
    <subcellularLocation>
        <location evidence="1">Membrane</location>
        <topology evidence="1">Multi-pass membrane protein</topology>
    </subcellularLocation>
</comment>
<sequence>MIAKPWELDAKALNRIAQLPIEKQPYALITCRHYNFNTYKLPFIFAFLIYGLFLLLIIGASINNLLAWGWPALHARSKRKLRLFCAYVTEHPLVHRKHASVVSFSPLKWLTLQLPLRGEAIIVFLYSFLNFLPLVTFYDLYVSPNNTFYPGPTGKRDQICRHLADRAAILGVSQLPLLILMASKRTPLAIMAGLGMNSLMLYHRWIARWFWLHILIHTAGFTAIYIRVGGVGELLEHNYVTWGIVGLSMMSGLVFFSLRTLRQRHYEIFVMLHITMAFFAMLGTCLHIALIRSPKFQIFVVLTEISAAIWAFDRFARLVSRIYLSFSSPRLSPSSDKQGSNLVKCATGKIRAFGCNSEYTRLRISVPASKLRLSNQRRMMSGIAGGDDIRITIRRLQWVGEHPFTVFAVGTQSEDPTQGFIDLLIKTEAGLTRKLSQLVNKPTGSGSQEKDVELAGDSNRKSEVAVLIEGPFGIIPDIHEATDLVLVSGGIAIAFCWALFNAAVHASRRSKLNSCKLIWIIRDQETLTIVEEAFNELVKMMEEKQFWKRCRFSIDIYVTSQKYTSHGGSTTASDLVPTLPSSRSSSSNSIKEKPATELPQPGESSTPVSDAIAELPMIPHQNQIQDGGEEQGDLFSKGAEGNIIKVTRFGGRPQALDTALFGHFDQQYLQESKGLTIVTCGKGCFRWLTFHLPLRLEAMILVAMLAANIAPIVGFYSLYVGNNTYFTGADAVSRRSQILRHLANRCAMLGISQLPMLILLSSKRTPVAILSQLSMNTMMFFHRWIARTCYCDIIIHTLGNALIFHYSVGFVESMRLLPVQFGTVALITLSGLVFLSLRTLRKKHYEMFVFMHISMAFFMILLTYLHIRFLHQGRLRLQIFVIELTAAFWAFDRTVRFHGRVVMSLSWRNADGAGAIRKAELTSYGKGAYIRMRIQIPASRLRLSPLTVSSSLDSSLELGKDMKHCCNVATGSLPSAVLFRTAKIGAGDDIRISVPKLQWVGEHLFSVFGVGRCKSGSPDMGYIDLVIQRQAGLTQKLSKLAEELTALSSLGSIDFGDEHSPRPKGRRVRVVIDGPFGKSPSLEGARHAVLIAGGIAITFGYPLFVKAARGEFRSLESCKLVWIVRNEAILDVLRDSLPELLEEIRSRGGNFCKLSIDIYVTLKRTATPETQSDTMAVDRRGSLPMTLEHTWKSNSYPLHSPSSSATLSIGGEDSCSSGSPLVSTNNSQVWDGVRYDGHSDVVFVPTLLSGHSTRHQSPQPAYMSDDVFRTRTERSTCVPYSPYASQVTFSQLRKEVSNIKINLFSPKSPIILAKSTRLLPTTLLVQDEADSVGHRTGIQGPQELLLDFQANRKFAHGAETPRSAYSVASSQCTGYQINGSSTLSTQELQLQSTSDNLWSASTAHSMLHSDSPGFSYHSQYEANHRQFLNSQDVLAEVQGGLIEVRRFQGRPSSMAAVHGHILQQEGDATGRVAFATCGPAPMCDSVRAEVVALLKKGLDVALVEDCFNW</sequence>
<dbReference type="Pfam" id="PF01794">
    <property type="entry name" value="Ferric_reduct"/>
    <property type="match status" value="2"/>
</dbReference>
<feature type="domain" description="Ferric oxidoreductase" evidence="11">
    <location>
        <begin position="168"/>
        <end position="283"/>
    </location>
</feature>
<keyword evidence="7" id="KW-0406">Ion transport</keyword>
<evidence type="ECO:0000313" key="14">
    <source>
        <dbReference type="EMBL" id="SYW83229.1"/>
    </source>
</evidence>
<keyword evidence="15" id="KW-1185">Reference proteome</keyword>
<dbReference type="InterPro" id="IPR051410">
    <property type="entry name" value="Ferric/Cupric_Reductase"/>
</dbReference>
<name>A0A8H8QRD8_9BASI</name>
<feature type="transmembrane region" description="Helical" evidence="10">
    <location>
        <begin position="239"/>
        <end position="258"/>
    </location>
</feature>
<dbReference type="InterPro" id="IPR013112">
    <property type="entry name" value="FAD-bd_8"/>
</dbReference>
<accession>A0A8H8QRD8</accession>
<dbReference type="PANTHER" id="PTHR32361">
    <property type="entry name" value="FERRIC/CUPRIC REDUCTASE TRANSMEMBRANE COMPONENT"/>
    <property type="match status" value="1"/>
</dbReference>
<dbReference type="GO" id="GO:0000293">
    <property type="term" value="F:ferric-chelate reductase activity"/>
    <property type="evidence" value="ECO:0007669"/>
    <property type="project" value="UniProtKB-ARBA"/>
</dbReference>
<evidence type="ECO:0000256" key="2">
    <source>
        <dbReference type="ARBA" id="ARBA00022448"/>
    </source>
</evidence>
<dbReference type="GO" id="GO:0005886">
    <property type="term" value="C:plasma membrane"/>
    <property type="evidence" value="ECO:0007669"/>
    <property type="project" value="TreeGrafter"/>
</dbReference>
<dbReference type="SUPFAM" id="SSF52343">
    <property type="entry name" value="Ferredoxin reductase-like, C-terminal NADP-linked domain"/>
    <property type="match status" value="2"/>
</dbReference>
<feature type="transmembrane region" description="Helical" evidence="10">
    <location>
        <begin position="793"/>
        <end position="811"/>
    </location>
</feature>
<feature type="domain" description="Ferric reductase NAD binding" evidence="13">
    <location>
        <begin position="483"/>
        <end position="685"/>
    </location>
</feature>
<dbReference type="EMBL" id="ULHB01000143">
    <property type="protein sequence ID" value="SYW83229.1"/>
    <property type="molecule type" value="Genomic_DNA"/>
</dbReference>
<keyword evidence="5 10" id="KW-1133">Transmembrane helix</keyword>
<dbReference type="Gene3D" id="3.40.50.80">
    <property type="entry name" value="Nucleotide-binding domain of ferredoxin-NADP reductase (FNR) module"/>
    <property type="match status" value="2"/>
</dbReference>
<dbReference type="GO" id="GO:0006879">
    <property type="term" value="P:intracellular iron ion homeostasis"/>
    <property type="evidence" value="ECO:0007669"/>
    <property type="project" value="TreeGrafter"/>
</dbReference>
<gene>
    <name evidence="14" type="ORF">UBRO2_05120</name>
</gene>
<comment type="caution">
    <text evidence="14">The sequence shown here is derived from an EMBL/GenBank/DDBJ whole genome shotgun (WGS) entry which is preliminary data.</text>
</comment>
<dbReference type="InterPro" id="IPR013130">
    <property type="entry name" value="Fe3_Rdtase_TM_dom"/>
</dbReference>
<evidence type="ECO:0000259" key="11">
    <source>
        <dbReference type="Pfam" id="PF01794"/>
    </source>
</evidence>
<dbReference type="GO" id="GO:0006826">
    <property type="term" value="P:iron ion transport"/>
    <property type="evidence" value="ECO:0007669"/>
    <property type="project" value="TreeGrafter"/>
</dbReference>
<feature type="transmembrane region" description="Helical" evidence="10">
    <location>
        <begin position="270"/>
        <end position="290"/>
    </location>
</feature>
<evidence type="ECO:0000256" key="10">
    <source>
        <dbReference type="SAM" id="Phobius"/>
    </source>
</evidence>
<dbReference type="Pfam" id="PF08022">
    <property type="entry name" value="FAD_binding_8"/>
    <property type="match status" value="1"/>
</dbReference>
<proteinExistence type="predicted"/>